<reference evidence="1 2" key="1">
    <citation type="submission" date="2023-09" db="EMBL/GenBank/DDBJ databases">
        <title>Multi-omics analysis of a traditional fermented food reveals byproduct-associated fungal strains for waste-to-food upcycling.</title>
        <authorList>
            <consortium name="Lawrence Berkeley National Laboratory"/>
            <person name="Rekdal V.M."/>
            <person name="Villalobos-Escobedo J.M."/>
            <person name="Rodriguez-Valeron N."/>
            <person name="Garcia M.O."/>
            <person name="Vasquez D.P."/>
            <person name="Damayanti I."/>
            <person name="Sorensen P.M."/>
            <person name="Baidoo E.E."/>
            <person name="De Carvalho A.C."/>
            <person name="Riley R."/>
            <person name="Lipzen A."/>
            <person name="He G."/>
            <person name="Yan M."/>
            <person name="Haridas S."/>
            <person name="Daum C."/>
            <person name="Yoshinaga Y."/>
            <person name="Ng V."/>
            <person name="Grigoriev I.V."/>
            <person name="Munk R."/>
            <person name="Nuraida L."/>
            <person name="Wijaya C.H."/>
            <person name="Morales P.-C."/>
            <person name="Keasling J.D."/>
        </authorList>
    </citation>
    <scope>NUCLEOTIDE SEQUENCE [LARGE SCALE GENOMIC DNA]</scope>
    <source>
        <strain evidence="1 2">FGSC 2613</strain>
    </source>
</reference>
<evidence type="ECO:0000313" key="1">
    <source>
        <dbReference type="EMBL" id="KAL0468429.1"/>
    </source>
</evidence>
<proteinExistence type="predicted"/>
<name>A0ABR3D6V9_NEUIN</name>
<organism evidence="1 2">
    <name type="scientific">Neurospora intermedia</name>
    <dbReference type="NCBI Taxonomy" id="5142"/>
    <lineage>
        <taxon>Eukaryota</taxon>
        <taxon>Fungi</taxon>
        <taxon>Dikarya</taxon>
        <taxon>Ascomycota</taxon>
        <taxon>Pezizomycotina</taxon>
        <taxon>Sordariomycetes</taxon>
        <taxon>Sordariomycetidae</taxon>
        <taxon>Sordariales</taxon>
        <taxon>Sordariaceae</taxon>
        <taxon>Neurospora</taxon>
    </lineage>
</organism>
<accession>A0ABR3D6V9</accession>
<evidence type="ECO:0000313" key="2">
    <source>
        <dbReference type="Proteomes" id="UP001451303"/>
    </source>
</evidence>
<keyword evidence="2" id="KW-1185">Reference proteome</keyword>
<dbReference type="Proteomes" id="UP001451303">
    <property type="component" value="Unassembled WGS sequence"/>
</dbReference>
<comment type="caution">
    <text evidence="1">The sequence shown here is derived from an EMBL/GenBank/DDBJ whole genome shotgun (WGS) entry which is preliminary data.</text>
</comment>
<gene>
    <name evidence="1" type="ORF">QR685DRAFT_340682</name>
</gene>
<protein>
    <submittedName>
        <fullName evidence="1">Uncharacterized protein</fullName>
    </submittedName>
</protein>
<dbReference type="EMBL" id="JAVLET010000007">
    <property type="protein sequence ID" value="KAL0468429.1"/>
    <property type="molecule type" value="Genomic_DNA"/>
</dbReference>
<sequence>MELIGSSVPPSKQWKGITRDYGFSTFQDHQVVPSSMLAHLTLTIQQCRTQTFLDSFNDLVLANHPAWINQFEEGLVMAQRFVQFSSLSYIPPSTLMLRSGRTAPSPVPGAGHLWLG</sequence>